<dbReference type="SUPFAM" id="SSF53187">
    <property type="entry name" value="Zn-dependent exopeptidases"/>
    <property type="match status" value="1"/>
</dbReference>
<proteinExistence type="predicted"/>
<feature type="domain" description="Peptidase M28" evidence="2">
    <location>
        <begin position="302"/>
        <end position="517"/>
    </location>
</feature>
<dbReference type="STRING" id="414048.SAMN04489864_108186"/>
<dbReference type="InterPro" id="IPR007484">
    <property type="entry name" value="Peptidase_M28"/>
</dbReference>
<dbReference type="InterPro" id="IPR045175">
    <property type="entry name" value="M28_fam"/>
</dbReference>
<gene>
    <name evidence="3" type="ORF">SAMN04489864_108186</name>
</gene>
<name>A0A1I2YYK9_9SPHI</name>
<dbReference type="Gene3D" id="3.40.630.10">
    <property type="entry name" value="Zn peptidases"/>
    <property type="match status" value="2"/>
</dbReference>
<accession>A0A1I2YYK9</accession>
<dbReference type="Proteomes" id="UP000199666">
    <property type="component" value="Unassembled WGS sequence"/>
</dbReference>
<dbReference type="PANTHER" id="PTHR12147">
    <property type="entry name" value="METALLOPEPTIDASE M28 FAMILY MEMBER"/>
    <property type="match status" value="1"/>
</dbReference>
<dbReference type="PANTHER" id="PTHR12147:SF26">
    <property type="entry name" value="PEPTIDASE M28 DOMAIN-CONTAINING PROTEIN"/>
    <property type="match status" value="1"/>
</dbReference>
<dbReference type="GO" id="GO:0006508">
    <property type="term" value="P:proteolysis"/>
    <property type="evidence" value="ECO:0007669"/>
    <property type="project" value="InterPro"/>
</dbReference>
<feature type="chain" id="PRO_5011458655" evidence="1">
    <location>
        <begin position="22"/>
        <end position="544"/>
    </location>
</feature>
<protein>
    <submittedName>
        <fullName evidence="3">Peptidase family M28</fullName>
    </submittedName>
</protein>
<sequence length="544" mass="59293">MIKKPFLYTGLAVMLSLSAVAQDKNAIKYSQTITKERGYDHLSILASDEYEGRETGKKGAWMAAEYIKKQFQSFGLKGPVKDGADPYFQKIGYASLSLSKSVLAVNGQTKESLKDYYITPNTVSAKGFDVKANSILFAGYGLSKDSFNEYEGQNVEGKVVMIFATGDPTAPAPAAPTTGRRAPSGAGSTQVKLKYLLDNKAAGVLIINPMVDNISPQMKAALANGNPFLKTQERLKGMANASVLPTVVIGTATANQILAAANTNIEEVKKKITETMKPNTVSINIPVAFAAASKETDVRAENVLGFLEGSDPKLKNEVLVITSHYDHIGLVNNPEATDKVNNGADDDGSGTTGVLMLAEAFMKAKKAGKGPKRSILFMTVVGEEKGLLGSEWYAEHPIFPIANTITNLNIDMIGRGDDDRPGNNDFVYIIGSNMLSDDLDRIGKKANADYVNITLDEKYNNRTDPNRFYYRSDHYNFAKFGIPVIFYFNGVHKDYHQPGDEVDKIDFPMLAKRAQLVYFTAWELANGANRPVVNKNDDGTPKAK</sequence>
<keyword evidence="4" id="KW-1185">Reference proteome</keyword>
<dbReference type="AlphaFoldDB" id="A0A1I2YYK9"/>
<dbReference type="RefSeq" id="WP_245768123.1">
    <property type="nucleotide sequence ID" value="NZ_FOPP01000008.1"/>
</dbReference>
<feature type="signal peptide" evidence="1">
    <location>
        <begin position="1"/>
        <end position="21"/>
    </location>
</feature>
<dbReference type="GO" id="GO:0008235">
    <property type="term" value="F:metalloexopeptidase activity"/>
    <property type="evidence" value="ECO:0007669"/>
    <property type="project" value="InterPro"/>
</dbReference>
<dbReference type="Pfam" id="PF04389">
    <property type="entry name" value="Peptidase_M28"/>
    <property type="match status" value="1"/>
</dbReference>
<evidence type="ECO:0000313" key="3">
    <source>
        <dbReference type="EMBL" id="SFH30712.1"/>
    </source>
</evidence>
<evidence type="ECO:0000259" key="2">
    <source>
        <dbReference type="Pfam" id="PF04389"/>
    </source>
</evidence>
<reference evidence="3 4" key="1">
    <citation type="submission" date="2016-10" db="EMBL/GenBank/DDBJ databases">
        <authorList>
            <person name="de Groot N.N."/>
        </authorList>
    </citation>
    <scope>NUCLEOTIDE SEQUENCE [LARGE SCALE GENOMIC DNA]</scope>
    <source>
        <strain evidence="3 4">DSM 18684</strain>
    </source>
</reference>
<keyword evidence="1" id="KW-0732">Signal</keyword>
<organism evidence="3 4">
    <name type="scientific">Pedobacter insulae</name>
    <dbReference type="NCBI Taxonomy" id="414048"/>
    <lineage>
        <taxon>Bacteria</taxon>
        <taxon>Pseudomonadati</taxon>
        <taxon>Bacteroidota</taxon>
        <taxon>Sphingobacteriia</taxon>
        <taxon>Sphingobacteriales</taxon>
        <taxon>Sphingobacteriaceae</taxon>
        <taxon>Pedobacter</taxon>
    </lineage>
</organism>
<evidence type="ECO:0000256" key="1">
    <source>
        <dbReference type="SAM" id="SignalP"/>
    </source>
</evidence>
<dbReference type="EMBL" id="FOPP01000008">
    <property type="protein sequence ID" value="SFH30712.1"/>
    <property type="molecule type" value="Genomic_DNA"/>
</dbReference>
<evidence type="ECO:0000313" key="4">
    <source>
        <dbReference type="Proteomes" id="UP000199666"/>
    </source>
</evidence>